<dbReference type="Proteomes" id="UP000265515">
    <property type="component" value="Unassembled WGS sequence"/>
</dbReference>
<name>A0A388LX74_CHABU</name>
<sequence>MEMGVSGFESLPESIILQIFEDFIADPKDVAVLSAVCVRFSKLAWQQLKTLRCGQRFFECYDEQVVTGIILHTTGLRALELEPSPFHRWMWPTWLKHAHTSLESLSATFKSWAGNVEPILKPIFTLCFRLQYLSLNIWSSNIRKVPIHMYPPLKKLLYLNLGWVHTSTDQIADLLMLTPSLKELKLDFVQCDGAVLTIASLTLENVYVTHRSHVVKRPGSIRFSCPRLMHLEVGGVDEVIIVGGSQLRQLTLFMASDMDVQFGDARTVEVLKVLSVVDNVNPWVSWQRLKGFLDRFGNSLKVLEIGAVKLKGVLLACGPRREAICLHDLLKSLRTMESVIFHSVAFASIADSLTQVMLSHPKECELLWWRAPFILPKIRSITVRWYVNLPLIHNAEALSAFLRNSFPAVRVEVKFSEDHGFSAWEKPK</sequence>
<evidence type="ECO:0008006" key="3">
    <source>
        <dbReference type="Google" id="ProtNLM"/>
    </source>
</evidence>
<accession>A0A388LX74</accession>
<dbReference type="AlphaFoldDB" id="A0A388LX74"/>
<keyword evidence="2" id="KW-1185">Reference proteome</keyword>
<dbReference type="SUPFAM" id="SSF52047">
    <property type="entry name" value="RNI-like"/>
    <property type="match status" value="1"/>
</dbReference>
<dbReference type="InterPro" id="IPR036047">
    <property type="entry name" value="F-box-like_dom_sf"/>
</dbReference>
<organism evidence="1 2">
    <name type="scientific">Chara braunii</name>
    <name type="common">Braun's stonewort</name>
    <dbReference type="NCBI Taxonomy" id="69332"/>
    <lineage>
        <taxon>Eukaryota</taxon>
        <taxon>Viridiplantae</taxon>
        <taxon>Streptophyta</taxon>
        <taxon>Charophyceae</taxon>
        <taxon>Charales</taxon>
        <taxon>Characeae</taxon>
        <taxon>Chara</taxon>
    </lineage>
</organism>
<reference evidence="1 2" key="1">
    <citation type="journal article" date="2018" name="Cell">
        <title>The Chara Genome: Secondary Complexity and Implications for Plant Terrestrialization.</title>
        <authorList>
            <person name="Nishiyama T."/>
            <person name="Sakayama H."/>
            <person name="Vries J.D."/>
            <person name="Buschmann H."/>
            <person name="Saint-Marcoux D."/>
            <person name="Ullrich K.K."/>
            <person name="Haas F.B."/>
            <person name="Vanderstraeten L."/>
            <person name="Becker D."/>
            <person name="Lang D."/>
            <person name="Vosolsobe S."/>
            <person name="Rombauts S."/>
            <person name="Wilhelmsson P.K.I."/>
            <person name="Janitza P."/>
            <person name="Kern R."/>
            <person name="Heyl A."/>
            <person name="Rumpler F."/>
            <person name="Villalobos L.I.A.C."/>
            <person name="Clay J.M."/>
            <person name="Skokan R."/>
            <person name="Toyoda A."/>
            <person name="Suzuki Y."/>
            <person name="Kagoshima H."/>
            <person name="Schijlen E."/>
            <person name="Tajeshwar N."/>
            <person name="Catarino B."/>
            <person name="Hetherington A.J."/>
            <person name="Saltykova A."/>
            <person name="Bonnot C."/>
            <person name="Breuninger H."/>
            <person name="Symeonidi A."/>
            <person name="Radhakrishnan G.V."/>
            <person name="Van Nieuwerburgh F."/>
            <person name="Deforce D."/>
            <person name="Chang C."/>
            <person name="Karol K.G."/>
            <person name="Hedrich R."/>
            <person name="Ulvskov P."/>
            <person name="Glockner G."/>
            <person name="Delwiche C.F."/>
            <person name="Petrasek J."/>
            <person name="Van de Peer Y."/>
            <person name="Friml J."/>
            <person name="Beilby M."/>
            <person name="Dolan L."/>
            <person name="Kohara Y."/>
            <person name="Sugano S."/>
            <person name="Fujiyama A."/>
            <person name="Delaux P.-M."/>
            <person name="Quint M."/>
            <person name="TheiBen G."/>
            <person name="Hagemann M."/>
            <person name="Harholt J."/>
            <person name="Dunand C."/>
            <person name="Zachgo S."/>
            <person name="Langdale J."/>
            <person name="Maumus F."/>
            <person name="Straeten D.V.D."/>
            <person name="Gould S.B."/>
            <person name="Rensing S.A."/>
        </authorList>
    </citation>
    <scope>NUCLEOTIDE SEQUENCE [LARGE SCALE GENOMIC DNA]</scope>
    <source>
        <strain evidence="1 2">S276</strain>
    </source>
</reference>
<dbReference type="SUPFAM" id="SSF81383">
    <property type="entry name" value="F-box domain"/>
    <property type="match status" value="1"/>
</dbReference>
<proteinExistence type="predicted"/>
<evidence type="ECO:0000313" key="2">
    <source>
        <dbReference type="Proteomes" id="UP000265515"/>
    </source>
</evidence>
<dbReference type="InterPro" id="IPR032675">
    <property type="entry name" value="LRR_dom_sf"/>
</dbReference>
<dbReference type="CDD" id="cd09917">
    <property type="entry name" value="F-box_SF"/>
    <property type="match status" value="1"/>
</dbReference>
<dbReference type="EMBL" id="BFEA01000587">
    <property type="protein sequence ID" value="GBG86927.1"/>
    <property type="molecule type" value="Genomic_DNA"/>
</dbReference>
<dbReference type="Gene3D" id="3.80.10.10">
    <property type="entry name" value="Ribonuclease Inhibitor"/>
    <property type="match status" value="1"/>
</dbReference>
<dbReference type="Gramene" id="GBG86927">
    <property type="protein sequence ID" value="GBG86927"/>
    <property type="gene ID" value="CBR_g44381"/>
</dbReference>
<gene>
    <name evidence="1" type="ORF">CBR_g44381</name>
</gene>
<protein>
    <recommendedName>
        <fullName evidence="3">F-box domain-containing protein</fullName>
    </recommendedName>
</protein>
<comment type="caution">
    <text evidence="1">The sequence shown here is derived from an EMBL/GenBank/DDBJ whole genome shotgun (WGS) entry which is preliminary data.</text>
</comment>
<evidence type="ECO:0000313" key="1">
    <source>
        <dbReference type="EMBL" id="GBG86927.1"/>
    </source>
</evidence>